<dbReference type="InterPro" id="IPR000209">
    <property type="entry name" value="Peptidase_S8/S53_dom"/>
</dbReference>
<keyword evidence="2 5" id="KW-0645">Protease</keyword>
<evidence type="ECO:0000256" key="2">
    <source>
        <dbReference type="ARBA" id="ARBA00022670"/>
    </source>
</evidence>
<keyword evidence="3 5" id="KW-0378">Hydrolase</keyword>
<dbReference type="PROSITE" id="PS51892">
    <property type="entry name" value="SUBTILASE"/>
    <property type="match status" value="1"/>
</dbReference>
<dbReference type="SUPFAM" id="SSF52743">
    <property type="entry name" value="Subtilisin-like"/>
    <property type="match status" value="1"/>
</dbReference>
<dbReference type="PRINTS" id="PR00723">
    <property type="entry name" value="SUBTILISIN"/>
</dbReference>
<evidence type="ECO:0000256" key="3">
    <source>
        <dbReference type="ARBA" id="ARBA00022801"/>
    </source>
</evidence>
<feature type="active site" description="Charge relay system" evidence="5">
    <location>
        <position position="749"/>
    </location>
</feature>
<dbReference type="EMBL" id="MU857663">
    <property type="protein sequence ID" value="KAK4246937.1"/>
    <property type="molecule type" value="Genomic_DNA"/>
</dbReference>
<reference evidence="9" key="1">
    <citation type="journal article" date="2023" name="Mol. Phylogenet. Evol.">
        <title>Genome-scale phylogeny and comparative genomics of the fungal order Sordariales.</title>
        <authorList>
            <person name="Hensen N."/>
            <person name="Bonometti L."/>
            <person name="Westerberg I."/>
            <person name="Brannstrom I.O."/>
            <person name="Guillou S."/>
            <person name="Cros-Aarteil S."/>
            <person name="Calhoun S."/>
            <person name="Haridas S."/>
            <person name="Kuo A."/>
            <person name="Mondo S."/>
            <person name="Pangilinan J."/>
            <person name="Riley R."/>
            <person name="LaButti K."/>
            <person name="Andreopoulos B."/>
            <person name="Lipzen A."/>
            <person name="Chen C."/>
            <person name="Yan M."/>
            <person name="Daum C."/>
            <person name="Ng V."/>
            <person name="Clum A."/>
            <person name="Steindorff A."/>
            <person name="Ohm R.A."/>
            <person name="Martin F."/>
            <person name="Silar P."/>
            <person name="Natvig D.O."/>
            <person name="Lalanne C."/>
            <person name="Gautier V."/>
            <person name="Ament-Velasquez S.L."/>
            <person name="Kruys A."/>
            <person name="Hutchinson M.I."/>
            <person name="Powell A.J."/>
            <person name="Barry K."/>
            <person name="Miller A.N."/>
            <person name="Grigoriev I.V."/>
            <person name="Debuchy R."/>
            <person name="Gladieux P."/>
            <person name="Hiltunen Thoren M."/>
            <person name="Johannesson H."/>
        </authorList>
    </citation>
    <scope>NUCLEOTIDE SEQUENCE</scope>
    <source>
        <strain evidence="9">CBS 359.72</strain>
    </source>
</reference>
<dbReference type="Pfam" id="PF24476">
    <property type="entry name" value="DUF7580"/>
    <property type="match status" value="1"/>
</dbReference>
<feature type="active site" description="Charge relay system" evidence="5">
    <location>
        <position position="714"/>
    </location>
</feature>
<dbReference type="InterPro" id="IPR056002">
    <property type="entry name" value="DUF7580"/>
</dbReference>
<evidence type="ECO:0000256" key="6">
    <source>
        <dbReference type="SAM" id="MobiDB-lite"/>
    </source>
</evidence>
<dbReference type="InterPro" id="IPR023827">
    <property type="entry name" value="Peptidase_S8_Asp-AS"/>
</dbReference>
<feature type="compositionally biased region" description="Acidic residues" evidence="6">
    <location>
        <begin position="429"/>
        <end position="447"/>
    </location>
</feature>
<name>A0AAN7CTE5_9PEZI</name>
<dbReference type="InterPro" id="IPR015500">
    <property type="entry name" value="Peptidase_S8_subtilisin-rel"/>
</dbReference>
<protein>
    <recommendedName>
        <fullName evidence="11">Peptidase S8/S53 domain-containing protein</fullName>
    </recommendedName>
</protein>
<evidence type="ECO:0000313" key="10">
    <source>
        <dbReference type="Proteomes" id="UP001303647"/>
    </source>
</evidence>
<feature type="domain" description="DUF7580" evidence="8">
    <location>
        <begin position="189"/>
        <end position="555"/>
    </location>
</feature>
<dbReference type="AlphaFoldDB" id="A0AAN7CTE5"/>
<dbReference type="Gene3D" id="3.40.50.200">
    <property type="entry name" value="Peptidase S8/S53 domain"/>
    <property type="match status" value="1"/>
</dbReference>
<evidence type="ECO:0000256" key="1">
    <source>
        <dbReference type="ARBA" id="ARBA00011073"/>
    </source>
</evidence>
<dbReference type="CDD" id="cd00306">
    <property type="entry name" value="Peptidases_S8_S53"/>
    <property type="match status" value="1"/>
</dbReference>
<dbReference type="PANTHER" id="PTHR43399">
    <property type="entry name" value="SUBTILISIN-RELATED"/>
    <property type="match status" value="1"/>
</dbReference>
<dbReference type="PROSITE" id="PS00136">
    <property type="entry name" value="SUBTILASE_ASP"/>
    <property type="match status" value="1"/>
</dbReference>
<organism evidence="9 10">
    <name type="scientific">Corynascus novoguineensis</name>
    <dbReference type="NCBI Taxonomy" id="1126955"/>
    <lineage>
        <taxon>Eukaryota</taxon>
        <taxon>Fungi</taxon>
        <taxon>Dikarya</taxon>
        <taxon>Ascomycota</taxon>
        <taxon>Pezizomycotina</taxon>
        <taxon>Sordariomycetes</taxon>
        <taxon>Sordariomycetidae</taxon>
        <taxon>Sordariales</taxon>
        <taxon>Chaetomiaceae</taxon>
        <taxon>Corynascus</taxon>
    </lineage>
</organism>
<proteinExistence type="inferred from homology"/>
<dbReference type="Proteomes" id="UP001303647">
    <property type="component" value="Unassembled WGS sequence"/>
</dbReference>
<reference evidence="9" key="2">
    <citation type="submission" date="2023-05" db="EMBL/GenBank/DDBJ databases">
        <authorList>
            <consortium name="Lawrence Berkeley National Laboratory"/>
            <person name="Steindorff A."/>
            <person name="Hensen N."/>
            <person name="Bonometti L."/>
            <person name="Westerberg I."/>
            <person name="Brannstrom I.O."/>
            <person name="Guillou S."/>
            <person name="Cros-Aarteil S."/>
            <person name="Calhoun S."/>
            <person name="Haridas S."/>
            <person name="Kuo A."/>
            <person name="Mondo S."/>
            <person name="Pangilinan J."/>
            <person name="Riley R."/>
            <person name="Labutti K."/>
            <person name="Andreopoulos B."/>
            <person name="Lipzen A."/>
            <person name="Chen C."/>
            <person name="Yanf M."/>
            <person name="Daum C."/>
            <person name="Ng V."/>
            <person name="Clum A."/>
            <person name="Ohm R."/>
            <person name="Martin F."/>
            <person name="Silar P."/>
            <person name="Natvig D."/>
            <person name="Lalanne C."/>
            <person name="Gautier V."/>
            <person name="Ament-Velasquez S.L."/>
            <person name="Kruys A."/>
            <person name="Hutchinson M.I."/>
            <person name="Powell A.J."/>
            <person name="Barry K."/>
            <person name="Miller A.N."/>
            <person name="Grigoriev I.V."/>
            <person name="Debuchy R."/>
            <person name="Gladieux P."/>
            <person name="Thoren M.H."/>
            <person name="Johannesson H."/>
        </authorList>
    </citation>
    <scope>NUCLEOTIDE SEQUENCE</scope>
    <source>
        <strain evidence="9">CBS 359.72</strain>
    </source>
</reference>
<dbReference type="InterPro" id="IPR036852">
    <property type="entry name" value="Peptidase_S8/S53_dom_sf"/>
</dbReference>
<feature type="domain" description="Peptidase S8/S53" evidence="7">
    <location>
        <begin position="708"/>
        <end position="955"/>
    </location>
</feature>
<feature type="compositionally biased region" description="Basic and acidic residues" evidence="6">
    <location>
        <begin position="172"/>
        <end position="182"/>
    </location>
</feature>
<dbReference type="PANTHER" id="PTHR43399:SF4">
    <property type="entry name" value="CELL WALL-ASSOCIATED PROTEASE"/>
    <property type="match status" value="1"/>
</dbReference>
<sequence>MTLSPQSRTSIEAVAEEADQAVDLALATAKSICQIAKLMRSCQTERELRRFYRHLTVHCVFVRDYVIRIRSMLGLGNGLIDRVLQIFESLIATQEETCLDTRPYPWQRALNRAWAELQDQSPDARLQFARHCLNIKVSPGQTTLEAYREAFEMWEEDVVTQCPEDGTVWSVGDDRPRTRSRPEPSYAVGSAAQMVFKALASSAKCQCDTMHEMGVRLCLGTYRTRDVDDRNDFDMFLASNEDWQEAHVQAVRDTGVRFAVDREDKPAANKKKPDYKPMMIKTLCHQVEKMRKMAALRLELKVERGRLFKLRSEPSTVHIDKERPPVSLRHFISEGSRPLTEKTKRILAVLLSYTVLHLHGTPWLQSTWDSSQVLFFHTLSSKIPVRPFIQTMLSDECLDTNKGKSKCAISHNNHLPGAHQLGDLGPNDLDGDDLDPDDIDPDDLDPDDIEHPVPVLVTLAVMLMELYFAAPVEVLARDRGIELSKDTTACKRSLDMALIFNEYKREIPQNSQFYHAIEKCLDHATWQDECGQKLEGQLLRVTVYQEVVRRLEDELCDAFNFITIEELDKIAESVDVGSWGRTLQNQQTGDSGRELAGPLSEVKLDVTNVCQNFPPMVPQNLLLNLYSVAWNPSVLPMPSHGVTPPILGQQQLNPMSQYVAARFYDDEKASTAHSNTEVDSYLAWKARYMHVYEKYIYPYLQDYPQSPVKIAVLDTGVDDTHTAFDTGQIKLKRNWTSKYTKAVHDGDGHGTFTASLIVDYAPDAELYVAKIADKIPCPPSVIAEAIRAAVDDWEVDIISISSGYPTNQADDYRELEDALLYAHSKSVLMFAAASNGGANRDRAYPARDPHVICVHSTDAAGNRSRFSPTALAQDANVATVGEAVRSAWPVALCDLSANPECVQVKSGTSYATPILVGIAAFLLQYARIHLPEPLARVLKRRSKMRDVLVRIAEKTQRSVSRDDYHYIALSLFADNLFGKEKQVVDVTLGELLRR</sequence>
<feature type="region of interest" description="Disordered" evidence="6">
    <location>
        <begin position="418"/>
        <end position="447"/>
    </location>
</feature>
<dbReference type="GO" id="GO:0006508">
    <property type="term" value="P:proteolysis"/>
    <property type="evidence" value="ECO:0007669"/>
    <property type="project" value="UniProtKB-KW"/>
</dbReference>
<dbReference type="InterPro" id="IPR051048">
    <property type="entry name" value="Peptidase_S8/S53_subtilisin"/>
</dbReference>
<dbReference type="GO" id="GO:0004252">
    <property type="term" value="F:serine-type endopeptidase activity"/>
    <property type="evidence" value="ECO:0007669"/>
    <property type="project" value="UniProtKB-UniRule"/>
</dbReference>
<evidence type="ECO:0000259" key="8">
    <source>
        <dbReference type="Pfam" id="PF24476"/>
    </source>
</evidence>
<feature type="active site" description="Charge relay system" evidence="5">
    <location>
        <position position="909"/>
    </location>
</feature>
<keyword evidence="4 5" id="KW-0720">Serine protease</keyword>
<comment type="caution">
    <text evidence="9">The sequence shown here is derived from an EMBL/GenBank/DDBJ whole genome shotgun (WGS) entry which is preliminary data.</text>
</comment>
<dbReference type="Pfam" id="PF00082">
    <property type="entry name" value="Peptidase_S8"/>
    <property type="match status" value="1"/>
</dbReference>
<feature type="region of interest" description="Disordered" evidence="6">
    <location>
        <begin position="165"/>
        <end position="184"/>
    </location>
</feature>
<keyword evidence="10" id="KW-1185">Reference proteome</keyword>
<comment type="similarity">
    <text evidence="1 5">Belongs to the peptidase S8 family.</text>
</comment>
<evidence type="ECO:0000313" key="9">
    <source>
        <dbReference type="EMBL" id="KAK4246937.1"/>
    </source>
</evidence>
<accession>A0AAN7CTE5</accession>
<evidence type="ECO:0000256" key="4">
    <source>
        <dbReference type="ARBA" id="ARBA00022825"/>
    </source>
</evidence>
<gene>
    <name evidence="9" type="ORF">C7999DRAFT_32620</name>
</gene>
<evidence type="ECO:0000256" key="5">
    <source>
        <dbReference type="PROSITE-ProRule" id="PRU01240"/>
    </source>
</evidence>
<evidence type="ECO:0000259" key="7">
    <source>
        <dbReference type="Pfam" id="PF00082"/>
    </source>
</evidence>
<evidence type="ECO:0008006" key="11">
    <source>
        <dbReference type="Google" id="ProtNLM"/>
    </source>
</evidence>